<comment type="similarity">
    <text evidence="1">Belongs to the adenylyl cyclase class-3 family.</text>
</comment>
<evidence type="ECO:0000313" key="5">
    <source>
        <dbReference type="EMBL" id="MCM1981386.1"/>
    </source>
</evidence>
<dbReference type="EMBL" id="JTHE03000005">
    <property type="protein sequence ID" value="MCM1981386.1"/>
    <property type="molecule type" value="Genomic_DNA"/>
</dbReference>
<accession>A0ABD4SZ10</accession>
<dbReference type="InterPro" id="IPR050697">
    <property type="entry name" value="Adenylyl/Guanylyl_Cyclase_3/4"/>
</dbReference>
<dbReference type="SMART" id="SM00044">
    <property type="entry name" value="CYCc"/>
    <property type="match status" value="1"/>
</dbReference>
<evidence type="ECO:0000256" key="2">
    <source>
        <dbReference type="SAM" id="MobiDB-lite"/>
    </source>
</evidence>
<organism evidence="5 6">
    <name type="scientific">Lyngbya confervoides BDU141951</name>
    <dbReference type="NCBI Taxonomy" id="1574623"/>
    <lineage>
        <taxon>Bacteria</taxon>
        <taxon>Bacillati</taxon>
        <taxon>Cyanobacteriota</taxon>
        <taxon>Cyanophyceae</taxon>
        <taxon>Oscillatoriophycideae</taxon>
        <taxon>Oscillatoriales</taxon>
        <taxon>Microcoleaceae</taxon>
        <taxon>Lyngbya</taxon>
    </lineage>
</organism>
<feature type="domain" description="Guanylate cyclase" evidence="4">
    <location>
        <begin position="438"/>
        <end position="576"/>
    </location>
</feature>
<reference evidence="5 6" key="1">
    <citation type="journal article" date="2015" name="Genome Announc.">
        <title>Draft Genome Sequence of Filamentous Marine Cyanobacterium Lyngbya confervoides Strain BDU141951.</title>
        <authorList>
            <person name="Chandrababunaidu M.M."/>
            <person name="Sen D."/>
            <person name="Tripathy S."/>
        </authorList>
    </citation>
    <scope>NUCLEOTIDE SEQUENCE [LARGE SCALE GENOMIC DNA]</scope>
    <source>
        <strain evidence="5 6">BDU141951</strain>
    </source>
</reference>
<dbReference type="InterPro" id="IPR007890">
    <property type="entry name" value="CHASE2"/>
</dbReference>
<dbReference type="PANTHER" id="PTHR43081">
    <property type="entry name" value="ADENYLATE CYCLASE, TERMINAL-DIFFERENTIATION SPECIFIC-RELATED"/>
    <property type="match status" value="1"/>
</dbReference>
<keyword evidence="3" id="KW-1133">Transmembrane helix</keyword>
<evidence type="ECO:0000259" key="4">
    <source>
        <dbReference type="PROSITE" id="PS50125"/>
    </source>
</evidence>
<dbReference type="CDD" id="cd07302">
    <property type="entry name" value="CHD"/>
    <property type="match status" value="1"/>
</dbReference>
<dbReference type="RefSeq" id="WP_166278824.1">
    <property type="nucleotide sequence ID" value="NZ_JTHE03000005.1"/>
</dbReference>
<feature type="transmembrane region" description="Helical" evidence="3">
    <location>
        <begin position="371"/>
        <end position="391"/>
    </location>
</feature>
<sequence>MPELAMVIIASTIVTGFLVSARQWRVFELFELVAYDRFVQMRPPQPVDSRLLVIGVTEQDLQDQGGKLQLPDQVYARLLQRLLAQKARVIGLDIYRDFPVEPGHAELVQVLESSDRIIGITRLGDAKNPPVDPPPALPPEQVGFNDATQDVGGVIRRSILYQESTQGEILSAFSLLLAERYLLEEGIESQASRDNPNYLQLGATTFVPLSPHDGSYINADVGGYQILLNYRGRQTTIPQVSLGEVLNGRVDPALIRDRIVLIGTTASSGNDFAYTPFSSDREDDLEQRMPGVVVHAQMVSQFLDAALGQRALFWFWSETEEILWLSLWSLLGGMLAWTVRHPLLLALGAAAALGILFQVCLLLFLNMGWVPLIPAALGFLFSGGSVVTYTAQQAQQQRRMVMRLLGQSTSPQIAETLWQRRDELLENGKLPGQELTTTLLFTDLKGFSTISEQYPPEVVFIWLNEYLEEMTGAIQNHEGVINKFTGDGVMAVFGVPIPHESPAEIAQDANQAVACALEMQERLAQLNQRRQATHCPLFKMRVGVFTGPVVVGSLGSKIRLEYGVIGDSVNTASRLESFDKDRQTSDCRILIARQTLNYLDERYQVEAWGNVPLKGKEEPIEVFQVLGRRPEGGVSPPRHSRDRLTQASETR</sequence>
<evidence type="ECO:0000256" key="3">
    <source>
        <dbReference type="SAM" id="Phobius"/>
    </source>
</evidence>
<dbReference type="PANTHER" id="PTHR43081:SF1">
    <property type="entry name" value="ADENYLATE CYCLASE, TERMINAL-DIFFERENTIATION SPECIFIC"/>
    <property type="match status" value="1"/>
</dbReference>
<dbReference type="SMART" id="SM01080">
    <property type="entry name" value="CHASE2"/>
    <property type="match status" value="1"/>
</dbReference>
<protein>
    <submittedName>
        <fullName evidence="5">Adenylate/guanylate cyclase domain-containing protein</fullName>
    </submittedName>
</protein>
<gene>
    <name evidence="5" type="ORF">QQ91_0000885</name>
</gene>
<dbReference type="Pfam" id="PF05226">
    <property type="entry name" value="CHASE2"/>
    <property type="match status" value="1"/>
</dbReference>
<feature type="region of interest" description="Disordered" evidence="2">
    <location>
        <begin position="627"/>
        <end position="651"/>
    </location>
</feature>
<evidence type="ECO:0000256" key="1">
    <source>
        <dbReference type="ARBA" id="ARBA00005381"/>
    </source>
</evidence>
<dbReference type="Proteomes" id="UP000031561">
    <property type="component" value="Unassembled WGS sequence"/>
</dbReference>
<dbReference type="GO" id="GO:0004016">
    <property type="term" value="F:adenylate cyclase activity"/>
    <property type="evidence" value="ECO:0007669"/>
    <property type="project" value="UniProtKB-ARBA"/>
</dbReference>
<feature type="transmembrane region" description="Helical" evidence="3">
    <location>
        <begin position="344"/>
        <end position="365"/>
    </location>
</feature>
<dbReference type="InterPro" id="IPR001054">
    <property type="entry name" value="A/G_cyclase"/>
</dbReference>
<dbReference type="SUPFAM" id="SSF55073">
    <property type="entry name" value="Nucleotide cyclase"/>
    <property type="match status" value="1"/>
</dbReference>
<dbReference type="Pfam" id="PF00211">
    <property type="entry name" value="Guanylate_cyc"/>
    <property type="match status" value="1"/>
</dbReference>
<name>A0ABD4SZ10_9CYAN</name>
<evidence type="ECO:0000313" key="6">
    <source>
        <dbReference type="Proteomes" id="UP000031561"/>
    </source>
</evidence>
<comment type="caution">
    <text evidence="5">The sequence shown here is derived from an EMBL/GenBank/DDBJ whole genome shotgun (WGS) entry which is preliminary data.</text>
</comment>
<dbReference type="AlphaFoldDB" id="A0ABD4SZ10"/>
<dbReference type="PROSITE" id="PS50125">
    <property type="entry name" value="GUANYLATE_CYCLASE_2"/>
    <property type="match status" value="1"/>
</dbReference>
<proteinExistence type="inferred from homology"/>
<dbReference type="InterPro" id="IPR029787">
    <property type="entry name" value="Nucleotide_cyclase"/>
</dbReference>
<keyword evidence="3" id="KW-0472">Membrane</keyword>
<dbReference type="Gene3D" id="3.30.70.1230">
    <property type="entry name" value="Nucleotide cyclase"/>
    <property type="match status" value="1"/>
</dbReference>
<keyword evidence="6" id="KW-1185">Reference proteome</keyword>
<keyword evidence="3" id="KW-0812">Transmembrane</keyword>